<organism evidence="1 2">
    <name type="scientific">Streptomyces luteolifulvus</name>
    <dbReference type="NCBI Taxonomy" id="2615112"/>
    <lineage>
        <taxon>Bacteria</taxon>
        <taxon>Bacillati</taxon>
        <taxon>Actinomycetota</taxon>
        <taxon>Actinomycetes</taxon>
        <taxon>Kitasatosporales</taxon>
        <taxon>Streptomycetaceae</taxon>
        <taxon>Streptomyces</taxon>
    </lineage>
</organism>
<dbReference type="Pfam" id="PF08734">
    <property type="entry name" value="GYD"/>
    <property type="match status" value="1"/>
</dbReference>
<gene>
    <name evidence="1" type="ORF">F7R91_36245</name>
</gene>
<reference evidence="1 2" key="1">
    <citation type="submission" date="2019-09" db="EMBL/GenBank/DDBJ databases">
        <title>Screening of Novel Bioactive Compounds from Soil-Associated.</title>
        <authorList>
            <person name="Zhao S."/>
        </authorList>
    </citation>
    <scope>NUCLEOTIDE SEQUENCE [LARGE SCALE GENOMIC DNA]</scope>
    <source>
        <strain evidence="1 2">HIT-DPA4</strain>
    </source>
</reference>
<comment type="caution">
    <text evidence="1">The sequence shown here is derived from an EMBL/GenBank/DDBJ whole genome shotgun (WGS) entry which is preliminary data.</text>
</comment>
<sequence length="98" mass="10505">MPTYVTLLNWTDQGIRQYKDTAQRAEAFAAAAQNLGVTLSNLYWTVGSYDLVAVVEAPDDETATAALLQLGGAGNVRSTTLRAFGREEIDRIIAKAAG</sequence>
<protein>
    <submittedName>
        <fullName evidence="1">GYD domain-containing protein</fullName>
    </submittedName>
</protein>
<keyword evidence="2" id="KW-1185">Reference proteome</keyword>
<evidence type="ECO:0000313" key="2">
    <source>
        <dbReference type="Proteomes" id="UP000442707"/>
    </source>
</evidence>
<dbReference type="EMBL" id="VZRB01000042">
    <property type="protein sequence ID" value="KAB1140374.1"/>
    <property type="molecule type" value="Genomic_DNA"/>
</dbReference>
<dbReference type="AlphaFoldDB" id="A0A6H9UQF2"/>
<evidence type="ECO:0000313" key="1">
    <source>
        <dbReference type="EMBL" id="KAB1140374.1"/>
    </source>
</evidence>
<dbReference type="RefSeq" id="WP_150957185.1">
    <property type="nucleotide sequence ID" value="NZ_VZRB01000042.1"/>
</dbReference>
<name>A0A6H9UQF2_9ACTN</name>
<proteinExistence type="predicted"/>
<dbReference type="InterPro" id="IPR014845">
    <property type="entry name" value="GYD/TTHA1554"/>
</dbReference>
<accession>A0A6H9UQF2</accession>
<dbReference type="Proteomes" id="UP000442707">
    <property type="component" value="Unassembled WGS sequence"/>
</dbReference>